<sequence>MMNQEPVPEGLVERALHTAFTTDEWPEWDNLDIVPTTEDPFDLDAFDPFAGEEDTDNTDAGALDSDSSGSGAAPVESSETDSTDTSDSPVLDYPDLGADLGPELGPELGTDFSSGFDSSFDSGSNAGPDSGLSGDYDM</sequence>
<dbReference type="RefSeq" id="WP_102724034.1">
    <property type="nucleotide sequence ID" value="NZ_PNHG01000008.1"/>
</dbReference>
<feature type="compositionally biased region" description="Low complexity" evidence="1">
    <location>
        <begin position="59"/>
        <end position="77"/>
    </location>
</feature>
<dbReference type="Proteomes" id="UP000235836">
    <property type="component" value="Unassembled WGS sequence"/>
</dbReference>
<dbReference type="EMBL" id="PNHG01000008">
    <property type="protein sequence ID" value="PMC64242.1"/>
    <property type="molecule type" value="Genomic_DNA"/>
</dbReference>
<evidence type="ECO:0000256" key="1">
    <source>
        <dbReference type="SAM" id="MobiDB-lite"/>
    </source>
</evidence>
<dbReference type="AlphaFoldDB" id="A0A2N6T4K2"/>
<evidence type="ECO:0000313" key="3">
    <source>
        <dbReference type="Proteomes" id="UP000235836"/>
    </source>
</evidence>
<protein>
    <submittedName>
        <fullName evidence="2">Uncharacterized protein</fullName>
    </submittedName>
</protein>
<reference evidence="2 3" key="1">
    <citation type="submission" date="2017-09" db="EMBL/GenBank/DDBJ databases">
        <title>Bacterial strain isolated from the female urinary microbiota.</title>
        <authorList>
            <person name="Thomas-White K."/>
            <person name="Kumar N."/>
            <person name="Forster S."/>
            <person name="Putonti C."/>
            <person name="Lawley T."/>
            <person name="Wolfe A.J."/>
        </authorList>
    </citation>
    <scope>NUCLEOTIDE SEQUENCE [LARGE SCALE GENOMIC DNA]</scope>
    <source>
        <strain evidence="2 3">UMB0792</strain>
    </source>
</reference>
<proteinExistence type="predicted"/>
<feature type="region of interest" description="Disordered" evidence="1">
    <location>
        <begin position="1"/>
        <end position="138"/>
    </location>
</feature>
<organism evidence="2 3">
    <name type="scientific">Corynebacterium tuscaniense</name>
    <dbReference type="NCBI Taxonomy" id="302449"/>
    <lineage>
        <taxon>Bacteria</taxon>
        <taxon>Bacillati</taxon>
        <taxon>Actinomycetota</taxon>
        <taxon>Actinomycetes</taxon>
        <taxon>Mycobacteriales</taxon>
        <taxon>Corynebacteriaceae</taxon>
        <taxon>Corynebacterium</taxon>
    </lineage>
</organism>
<name>A0A2N6T4K2_9CORY</name>
<gene>
    <name evidence="2" type="ORF">CJ203_06695</name>
</gene>
<evidence type="ECO:0000313" key="2">
    <source>
        <dbReference type="EMBL" id="PMC64242.1"/>
    </source>
</evidence>
<feature type="compositionally biased region" description="Acidic residues" evidence="1">
    <location>
        <begin position="39"/>
        <end position="57"/>
    </location>
</feature>
<accession>A0A2N6T4K2</accession>
<keyword evidence="3" id="KW-1185">Reference proteome</keyword>
<comment type="caution">
    <text evidence="2">The sequence shown here is derived from an EMBL/GenBank/DDBJ whole genome shotgun (WGS) entry which is preliminary data.</text>
</comment>
<feature type="compositionally biased region" description="Low complexity" evidence="1">
    <location>
        <begin position="111"/>
        <end position="124"/>
    </location>
</feature>